<dbReference type="AlphaFoldDB" id="A0A2S9IYZ7"/>
<dbReference type="Proteomes" id="UP000239434">
    <property type="component" value="Unassembled WGS sequence"/>
</dbReference>
<feature type="region of interest" description="Disordered" evidence="1">
    <location>
        <begin position="44"/>
        <end position="66"/>
    </location>
</feature>
<comment type="caution">
    <text evidence="2">The sequence shown here is derived from an EMBL/GenBank/DDBJ whole genome shotgun (WGS) entry which is preliminary data.</text>
</comment>
<accession>A0A2S9IYZ7</accession>
<gene>
    <name evidence="2" type="ORF">C5748_00925</name>
</gene>
<reference evidence="2 3" key="1">
    <citation type="submission" date="2018-02" db="EMBL/GenBank/DDBJ databases">
        <title>The draft genome of Phyllobacterium sp. 1N-3.</title>
        <authorList>
            <person name="Liu L."/>
            <person name="Li L."/>
            <person name="Zhang X."/>
            <person name="Wang T."/>
            <person name="Liang L."/>
        </authorList>
    </citation>
    <scope>NUCLEOTIDE SEQUENCE [LARGE SCALE GENOMIC DNA]</scope>
    <source>
        <strain evidence="2 3">1N-3</strain>
    </source>
</reference>
<protein>
    <submittedName>
        <fullName evidence="2">Uncharacterized protein</fullName>
    </submittedName>
</protein>
<proteinExistence type="predicted"/>
<feature type="compositionally biased region" description="Basic and acidic residues" evidence="1">
    <location>
        <begin position="45"/>
        <end position="55"/>
    </location>
</feature>
<sequence>MFRKDMGTRLSQHERMPVALAVSMEQVQTRSAAVRTFRKNKQLRHFAESKSEQRRPFRSPVGNACGKRQTVKDLHCARLRERL</sequence>
<dbReference type="EMBL" id="PVBR01000001">
    <property type="protein sequence ID" value="PRD45752.1"/>
    <property type="molecule type" value="Genomic_DNA"/>
</dbReference>
<evidence type="ECO:0000313" key="2">
    <source>
        <dbReference type="EMBL" id="PRD45752.1"/>
    </source>
</evidence>
<keyword evidence="3" id="KW-1185">Reference proteome</keyword>
<evidence type="ECO:0000313" key="3">
    <source>
        <dbReference type="Proteomes" id="UP000239434"/>
    </source>
</evidence>
<evidence type="ECO:0000256" key="1">
    <source>
        <dbReference type="SAM" id="MobiDB-lite"/>
    </source>
</evidence>
<name>A0A2S9IYZ7_9HYPH</name>
<organism evidence="2 3">
    <name type="scientific">Phyllobacterium phragmitis</name>
    <dbReference type="NCBI Taxonomy" id="2670329"/>
    <lineage>
        <taxon>Bacteria</taxon>
        <taxon>Pseudomonadati</taxon>
        <taxon>Pseudomonadota</taxon>
        <taxon>Alphaproteobacteria</taxon>
        <taxon>Hyphomicrobiales</taxon>
        <taxon>Phyllobacteriaceae</taxon>
        <taxon>Phyllobacterium</taxon>
    </lineage>
</organism>